<proteinExistence type="inferred from homology"/>
<gene>
    <name evidence="7" type="primary">rplQ</name>
    <name evidence="7" type="ORF">BWY41_00077</name>
</gene>
<dbReference type="InterPro" id="IPR000456">
    <property type="entry name" value="Ribosomal_bL17"/>
</dbReference>
<dbReference type="Proteomes" id="UP000485569">
    <property type="component" value="Unassembled WGS sequence"/>
</dbReference>
<dbReference type="PANTHER" id="PTHR14413:SF16">
    <property type="entry name" value="LARGE RIBOSOMAL SUBUNIT PROTEIN BL17M"/>
    <property type="match status" value="1"/>
</dbReference>
<comment type="caution">
    <text evidence="7">The sequence shown here is derived from an EMBL/GenBank/DDBJ whole genome shotgun (WGS) entry which is preliminary data.</text>
</comment>
<accession>A0A1V5T436</accession>
<dbReference type="GO" id="GO:0006412">
    <property type="term" value="P:translation"/>
    <property type="evidence" value="ECO:0007669"/>
    <property type="project" value="InterPro"/>
</dbReference>
<evidence type="ECO:0000256" key="2">
    <source>
        <dbReference type="ARBA" id="ARBA00022980"/>
    </source>
</evidence>
<dbReference type="InterPro" id="IPR036373">
    <property type="entry name" value="Ribosomal_bL17_sf"/>
</dbReference>
<comment type="similarity">
    <text evidence="1 5">Belongs to the bacterial ribosomal protein bL17 family.</text>
</comment>
<organism evidence="7">
    <name type="scientific">Candidatus Atribacter allofermentans</name>
    <dbReference type="NCBI Taxonomy" id="1852833"/>
    <lineage>
        <taxon>Bacteria</taxon>
        <taxon>Pseudomonadati</taxon>
        <taxon>Atribacterota</taxon>
        <taxon>Atribacteria</taxon>
        <taxon>Atribacterales</taxon>
        <taxon>Atribacteraceae</taxon>
        <taxon>Atribacter</taxon>
    </lineage>
</organism>
<sequence>MKRGKLGRTTSHKEAMLSNLLVSLIKSGAVETTESKAKNLKPLFERIISQAIEGTNATTIQVMRWVDDKDAFKTLQRSLVPRLKDRKGGYCRIYKTRFRQGDGAPMARVEILTE</sequence>
<dbReference type="GO" id="GO:0022625">
    <property type="term" value="C:cytosolic large ribosomal subunit"/>
    <property type="evidence" value="ECO:0007669"/>
    <property type="project" value="TreeGrafter"/>
</dbReference>
<evidence type="ECO:0000256" key="3">
    <source>
        <dbReference type="ARBA" id="ARBA00023274"/>
    </source>
</evidence>
<evidence type="ECO:0000256" key="5">
    <source>
        <dbReference type="RuleBase" id="RU000660"/>
    </source>
</evidence>
<dbReference type="GO" id="GO:0003735">
    <property type="term" value="F:structural constituent of ribosome"/>
    <property type="evidence" value="ECO:0007669"/>
    <property type="project" value="InterPro"/>
</dbReference>
<evidence type="ECO:0000256" key="1">
    <source>
        <dbReference type="ARBA" id="ARBA00008777"/>
    </source>
</evidence>
<dbReference type="AlphaFoldDB" id="A0A1V5T436"/>
<evidence type="ECO:0000313" key="7">
    <source>
        <dbReference type="EMBL" id="OQA61525.1"/>
    </source>
</evidence>
<dbReference type="SUPFAM" id="SSF64263">
    <property type="entry name" value="Prokaryotic ribosomal protein L17"/>
    <property type="match status" value="1"/>
</dbReference>
<keyword evidence="2 5" id="KW-0689">Ribosomal protein</keyword>
<keyword evidence="3 5" id="KW-0687">Ribonucleoprotein</keyword>
<protein>
    <recommendedName>
        <fullName evidence="4 6">50S ribosomal protein L17</fullName>
    </recommendedName>
</protein>
<dbReference type="PANTHER" id="PTHR14413">
    <property type="entry name" value="RIBOSOMAL PROTEIN L17"/>
    <property type="match status" value="1"/>
</dbReference>
<evidence type="ECO:0000256" key="6">
    <source>
        <dbReference type="RuleBase" id="RU000661"/>
    </source>
</evidence>
<dbReference type="NCBIfam" id="TIGR00059">
    <property type="entry name" value="L17"/>
    <property type="match status" value="1"/>
</dbReference>
<dbReference type="EMBL" id="MWBQ01000017">
    <property type="protein sequence ID" value="OQA61525.1"/>
    <property type="molecule type" value="Genomic_DNA"/>
</dbReference>
<dbReference type="Gene3D" id="3.90.1030.10">
    <property type="entry name" value="Ribosomal protein L17"/>
    <property type="match status" value="1"/>
</dbReference>
<evidence type="ECO:0000256" key="4">
    <source>
        <dbReference type="ARBA" id="ARBA00035494"/>
    </source>
</evidence>
<name>A0A1V5T436_9BACT</name>
<dbReference type="Pfam" id="PF01196">
    <property type="entry name" value="Ribosomal_L17"/>
    <property type="match status" value="1"/>
</dbReference>
<reference evidence="7" key="1">
    <citation type="submission" date="2017-02" db="EMBL/GenBank/DDBJ databases">
        <title>Delving into the versatile metabolic prowess of the omnipresent phylum Bacteroidetes.</title>
        <authorList>
            <person name="Nobu M.K."/>
            <person name="Mei R."/>
            <person name="Narihiro T."/>
            <person name="Kuroda K."/>
            <person name="Liu W.-T."/>
        </authorList>
    </citation>
    <scope>NUCLEOTIDE SEQUENCE</scope>
    <source>
        <strain evidence="7">ADurb.Bin276</strain>
    </source>
</reference>